<protein>
    <submittedName>
        <fullName evidence="2">Uncharacterized protein</fullName>
    </submittedName>
</protein>
<evidence type="ECO:0000313" key="3">
    <source>
        <dbReference type="Proteomes" id="UP001307849"/>
    </source>
</evidence>
<organism evidence="2 3">
    <name type="scientific">Arthrobotrys conoides</name>
    <dbReference type="NCBI Taxonomy" id="74498"/>
    <lineage>
        <taxon>Eukaryota</taxon>
        <taxon>Fungi</taxon>
        <taxon>Dikarya</taxon>
        <taxon>Ascomycota</taxon>
        <taxon>Pezizomycotina</taxon>
        <taxon>Orbiliomycetes</taxon>
        <taxon>Orbiliales</taxon>
        <taxon>Orbiliaceae</taxon>
        <taxon>Arthrobotrys</taxon>
    </lineage>
</organism>
<sequence>MGQSPRPNTSRDTCGQPASGNETKSRDNNQQISESTAIPFDKFMPWHLFWRDAILRSTKPEDYQYLENPGFDTDLSRYSNYRYTAIGERLPWADEKKENFQNVRPEWKRLFRYFEQAGGHKLQIPENTPRLLKMAYTYGYLERKAWSESQGLKWQSTPTT</sequence>
<keyword evidence="3" id="KW-1185">Reference proteome</keyword>
<proteinExistence type="predicted"/>
<reference evidence="2 3" key="1">
    <citation type="submission" date="2019-10" db="EMBL/GenBank/DDBJ databases">
        <authorList>
            <person name="Palmer J.M."/>
        </authorList>
    </citation>
    <scope>NUCLEOTIDE SEQUENCE [LARGE SCALE GENOMIC DNA]</scope>
    <source>
        <strain evidence="2 3">TWF506</strain>
    </source>
</reference>
<feature type="region of interest" description="Disordered" evidence="1">
    <location>
        <begin position="1"/>
        <end position="32"/>
    </location>
</feature>
<evidence type="ECO:0000313" key="2">
    <source>
        <dbReference type="EMBL" id="KAK6514907.1"/>
    </source>
</evidence>
<evidence type="ECO:0000256" key="1">
    <source>
        <dbReference type="SAM" id="MobiDB-lite"/>
    </source>
</evidence>
<name>A0AAN8NPF2_9PEZI</name>
<dbReference type="EMBL" id="JAVHJM010000004">
    <property type="protein sequence ID" value="KAK6514907.1"/>
    <property type="molecule type" value="Genomic_DNA"/>
</dbReference>
<dbReference type="Proteomes" id="UP001307849">
    <property type="component" value="Unassembled WGS sequence"/>
</dbReference>
<comment type="caution">
    <text evidence="2">The sequence shown here is derived from an EMBL/GenBank/DDBJ whole genome shotgun (WGS) entry which is preliminary data.</text>
</comment>
<dbReference type="AlphaFoldDB" id="A0AAN8NPF2"/>
<accession>A0AAN8NPF2</accession>
<gene>
    <name evidence="2" type="ORF">TWF506_007269</name>
</gene>